<dbReference type="SUPFAM" id="SSF48403">
    <property type="entry name" value="Ankyrin repeat"/>
    <property type="match status" value="1"/>
</dbReference>
<dbReference type="Gene3D" id="1.25.40.20">
    <property type="entry name" value="Ankyrin repeat-containing domain"/>
    <property type="match status" value="1"/>
</dbReference>
<keyword evidence="1" id="KW-0175">Coiled coil</keyword>
<dbReference type="AlphaFoldDB" id="A0A7T8QVY5"/>
<dbReference type="Pfam" id="PF12796">
    <property type="entry name" value="Ank_2"/>
    <property type="match status" value="1"/>
</dbReference>
<protein>
    <recommendedName>
        <fullName evidence="4">Ankyrin repeat protein</fullName>
    </recommendedName>
</protein>
<name>A0A7T8QVY5_CALRO</name>
<dbReference type="InterPro" id="IPR036770">
    <property type="entry name" value="Ankyrin_rpt-contain_sf"/>
</dbReference>
<reference evidence="3" key="1">
    <citation type="submission" date="2021-01" db="EMBL/GenBank/DDBJ databases">
        <title>Caligus Genome Assembly.</title>
        <authorList>
            <person name="Gallardo-Escarate C."/>
        </authorList>
    </citation>
    <scope>NUCLEOTIDE SEQUENCE [LARGE SCALE GENOMIC DNA]</scope>
</reference>
<evidence type="ECO:0008006" key="4">
    <source>
        <dbReference type="Google" id="ProtNLM"/>
    </source>
</evidence>
<gene>
    <name evidence="2" type="ORF">FKW44_001896</name>
</gene>
<evidence type="ECO:0000256" key="1">
    <source>
        <dbReference type="SAM" id="Coils"/>
    </source>
</evidence>
<keyword evidence="3" id="KW-1185">Reference proteome</keyword>
<accession>A0A7T8QVY5</accession>
<feature type="coiled-coil region" evidence="1">
    <location>
        <begin position="105"/>
        <end position="175"/>
    </location>
</feature>
<evidence type="ECO:0000313" key="2">
    <source>
        <dbReference type="EMBL" id="QQP57037.1"/>
    </source>
</evidence>
<proteinExistence type="predicted"/>
<dbReference type="Proteomes" id="UP000595437">
    <property type="component" value="Chromosome 1"/>
</dbReference>
<sequence>MKRLMDIPATTDDLEWARHDHWTAIMEACNFGHKEIVNYLISIPNIDLEAVNLRGQRAEDVAVSRGHEDIAEGLRNARLLKANPEELPEIQELEAKVSALKMEARQRLLGSIEEKYERLRDLKEEHETEIEPLVLHIDSLQSKLEEAIKTRMSLITKHVREVKGIEEDIRRIKRKLDSFDRYASNGSLSEPSGSLFEKDFECSVCLEDMRPPIKIFQCHNGM</sequence>
<evidence type="ECO:0000313" key="3">
    <source>
        <dbReference type="Proteomes" id="UP000595437"/>
    </source>
</evidence>
<dbReference type="InterPro" id="IPR002110">
    <property type="entry name" value="Ankyrin_rpt"/>
</dbReference>
<dbReference type="EMBL" id="CP045890">
    <property type="protein sequence ID" value="QQP57037.1"/>
    <property type="molecule type" value="Genomic_DNA"/>
</dbReference>
<dbReference type="OrthoDB" id="1577640at2759"/>
<organism evidence="2 3">
    <name type="scientific">Caligus rogercresseyi</name>
    <name type="common">Sea louse</name>
    <dbReference type="NCBI Taxonomy" id="217165"/>
    <lineage>
        <taxon>Eukaryota</taxon>
        <taxon>Metazoa</taxon>
        <taxon>Ecdysozoa</taxon>
        <taxon>Arthropoda</taxon>
        <taxon>Crustacea</taxon>
        <taxon>Multicrustacea</taxon>
        <taxon>Hexanauplia</taxon>
        <taxon>Copepoda</taxon>
        <taxon>Siphonostomatoida</taxon>
        <taxon>Caligidae</taxon>
        <taxon>Caligus</taxon>
    </lineage>
</organism>